<dbReference type="STRING" id="504805.SAMN05421505_10398"/>
<dbReference type="Pfam" id="PF00069">
    <property type="entry name" value="Pkinase"/>
    <property type="match status" value="1"/>
</dbReference>
<keyword evidence="9" id="KW-1185">Reference proteome</keyword>
<dbReference type="AlphaFoldDB" id="A0A1G7T488"/>
<dbReference type="Gene3D" id="1.10.510.10">
    <property type="entry name" value="Transferase(Phosphotransferase) domain 1"/>
    <property type="match status" value="1"/>
</dbReference>
<dbReference type="RefSeq" id="WP_245690774.1">
    <property type="nucleotide sequence ID" value="NZ_FNCN01000003.1"/>
</dbReference>
<evidence type="ECO:0000256" key="2">
    <source>
        <dbReference type="ARBA" id="ARBA00022741"/>
    </source>
</evidence>
<dbReference type="Proteomes" id="UP000198923">
    <property type="component" value="Unassembled WGS sequence"/>
</dbReference>
<protein>
    <submittedName>
        <fullName evidence="8">Serine/threonine protein kinase</fullName>
    </submittedName>
</protein>
<reference evidence="8 9" key="1">
    <citation type="submission" date="2016-10" db="EMBL/GenBank/DDBJ databases">
        <authorList>
            <person name="de Groot N.N."/>
        </authorList>
    </citation>
    <scope>NUCLEOTIDE SEQUENCE [LARGE SCALE GENOMIC DNA]</scope>
    <source>
        <strain evidence="8 9">CPCC 201354</strain>
    </source>
</reference>
<sequence>MNNLGPGDPPSIGRYRLLGRLGRGGMGTVYLGEDASGQRIAIKVINAEYGQHEQFRTRFRREADAARRVRPFCTAAVLEAALDGDQLYVVTEYVPGLNLEESINQFGPLRGSNLDALAVGVATALTAIHGAGVIHRDLKPSNVLLSPVGPRVIDFGIARALDTLGGVTATGEIIGTPRYMAPEVLRGEPITPACDVFSWGCLVAFAASGHHVFNGEAIPSVLHQVLNTEPVLEGLDPGLREPVARALSKDPAARPTAQQLLDHLVGRTAPFEPSTAVAADGRHGGDTQAPTRPWTGGTPAAAQAVPPPWPPAAAPPARPVKPRRRLFAVAAAVTGVVAAVGAVGAYALTSGGGPPDDLKLLFHDDFTQSGTGWAGGTYDASYIYAANGYAPGGFYAIDVNGQQKASASEEAPIPYVAVQSATPQPFATPAPAVPTVPGHLLLGVDTSLRGTPVGNGEYGLFCAGAPDNKVTRYEFLLDTKGQARVRRVVEGRGMDLGAPIAVKIDHTHNTRIQAECDQVDGAMHLAMWVNGSRVQEVDDDNPLKPGNVGIVVRVGQKTNAKLKTSFDNFTMHGPQPPP</sequence>
<dbReference type="PROSITE" id="PS00108">
    <property type="entry name" value="PROTEIN_KINASE_ST"/>
    <property type="match status" value="1"/>
</dbReference>
<dbReference type="EMBL" id="FNCN01000003">
    <property type="protein sequence ID" value="SDG30051.1"/>
    <property type="molecule type" value="Genomic_DNA"/>
</dbReference>
<keyword evidence="2 5" id="KW-0547">Nucleotide-binding</keyword>
<dbReference type="GO" id="GO:0005524">
    <property type="term" value="F:ATP binding"/>
    <property type="evidence" value="ECO:0007669"/>
    <property type="project" value="UniProtKB-UniRule"/>
</dbReference>
<dbReference type="InterPro" id="IPR011009">
    <property type="entry name" value="Kinase-like_dom_sf"/>
</dbReference>
<dbReference type="InterPro" id="IPR017441">
    <property type="entry name" value="Protein_kinase_ATP_BS"/>
</dbReference>
<gene>
    <name evidence="8" type="ORF">SAMN05421505_10398</name>
</gene>
<evidence type="ECO:0000313" key="8">
    <source>
        <dbReference type="EMBL" id="SDG30051.1"/>
    </source>
</evidence>
<name>A0A1G7T488_9ACTN</name>
<feature type="compositionally biased region" description="Pro residues" evidence="6">
    <location>
        <begin position="305"/>
        <end position="319"/>
    </location>
</feature>
<dbReference type="SUPFAM" id="SSF56112">
    <property type="entry name" value="Protein kinase-like (PK-like)"/>
    <property type="match status" value="1"/>
</dbReference>
<dbReference type="Gene3D" id="3.30.200.20">
    <property type="entry name" value="Phosphorylase Kinase, domain 1"/>
    <property type="match status" value="1"/>
</dbReference>
<evidence type="ECO:0000256" key="1">
    <source>
        <dbReference type="ARBA" id="ARBA00022679"/>
    </source>
</evidence>
<dbReference type="SMART" id="SM00220">
    <property type="entry name" value="S_TKc"/>
    <property type="match status" value="1"/>
</dbReference>
<dbReference type="Gene3D" id="2.60.120.560">
    <property type="entry name" value="Exo-inulinase, domain 1"/>
    <property type="match status" value="1"/>
</dbReference>
<evidence type="ECO:0000313" key="9">
    <source>
        <dbReference type="Proteomes" id="UP000198923"/>
    </source>
</evidence>
<evidence type="ECO:0000256" key="4">
    <source>
        <dbReference type="ARBA" id="ARBA00022840"/>
    </source>
</evidence>
<dbReference type="PANTHER" id="PTHR43289">
    <property type="entry name" value="MITOGEN-ACTIVATED PROTEIN KINASE KINASE KINASE 20-RELATED"/>
    <property type="match status" value="1"/>
</dbReference>
<dbReference type="PROSITE" id="PS00107">
    <property type="entry name" value="PROTEIN_KINASE_ATP"/>
    <property type="match status" value="1"/>
</dbReference>
<evidence type="ECO:0000256" key="6">
    <source>
        <dbReference type="SAM" id="MobiDB-lite"/>
    </source>
</evidence>
<accession>A0A1G7T488</accession>
<proteinExistence type="predicted"/>
<dbReference type="PANTHER" id="PTHR43289:SF34">
    <property type="entry name" value="SERINE_THREONINE-PROTEIN KINASE YBDM-RELATED"/>
    <property type="match status" value="1"/>
</dbReference>
<dbReference type="CDD" id="cd14014">
    <property type="entry name" value="STKc_PknB_like"/>
    <property type="match status" value="1"/>
</dbReference>
<organism evidence="8 9">
    <name type="scientific">Sinosporangium album</name>
    <dbReference type="NCBI Taxonomy" id="504805"/>
    <lineage>
        <taxon>Bacteria</taxon>
        <taxon>Bacillati</taxon>
        <taxon>Actinomycetota</taxon>
        <taxon>Actinomycetes</taxon>
        <taxon>Streptosporangiales</taxon>
        <taxon>Streptosporangiaceae</taxon>
        <taxon>Sinosporangium</taxon>
    </lineage>
</organism>
<keyword evidence="8" id="KW-0723">Serine/threonine-protein kinase</keyword>
<feature type="domain" description="Protein kinase" evidence="7">
    <location>
        <begin position="15"/>
        <end position="266"/>
    </location>
</feature>
<keyword evidence="3 8" id="KW-0418">Kinase</keyword>
<evidence type="ECO:0000256" key="3">
    <source>
        <dbReference type="ARBA" id="ARBA00022777"/>
    </source>
</evidence>
<dbReference type="InterPro" id="IPR008271">
    <property type="entry name" value="Ser/Thr_kinase_AS"/>
</dbReference>
<keyword evidence="4 5" id="KW-0067">ATP-binding</keyword>
<evidence type="ECO:0000259" key="7">
    <source>
        <dbReference type="PROSITE" id="PS50011"/>
    </source>
</evidence>
<feature type="binding site" evidence="5">
    <location>
        <position position="43"/>
    </location>
    <ligand>
        <name>ATP</name>
        <dbReference type="ChEBI" id="CHEBI:30616"/>
    </ligand>
</feature>
<dbReference type="GO" id="GO:0004674">
    <property type="term" value="F:protein serine/threonine kinase activity"/>
    <property type="evidence" value="ECO:0007669"/>
    <property type="project" value="UniProtKB-KW"/>
</dbReference>
<feature type="region of interest" description="Disordered" evidence="6">
    <location>
        <begin position="275"/>
        <end position="319"/>
    </location>
</feature>
<keyword evidence="1" id="KW-0808">Transferase</keyword>
<dbReference type="InterPro" id="IPR000719">
    <property type="entry name" value="Prot_kinase_dom"/>
</dbReference>
<dbReference type="PROSITE" id="PS50011">
    <property type="entry name" value="PROTEIN_KINASE_DOM"/>
    <property type="match status" value="1"/>
</dbReference>
<evidence type="ECO:0000256" key="5">
    <source>
        <dbReference type="PROSITE-ProRule" id="PRU10141"/>
    </source>
</evidence>